<organism evidence="1 2">
    <name type="scientific">Rosistilla ulvae</name>
    <dbReference type="NCBI Taxonomy" id="1930277"/>
    <lineage>
        <taxon>Bacteria</taxon>
        <taxon>Pseudomonadati</taxon>
        <taxon>Planctomycetota</taxon>
        <taxon>Planctomycetia</taxon>
        <taxon>Pirellulales</taxon>
        <taxon>Pirellulaceae</taxon>
        <taxon>Rosistilla</taxon>
    </lineage>
</organism>
<sequence length="155" mass="17253">MVDEIPIPWLAVMPEENLSTPDGPLKYSGSTRFLLVSHICCTCILIPMPNRFRLGRLDGMMPCIMLVLLALPSLGLTMSTSRSLFGKERPVETEEVEERVACSSQRRERASRPLQRVLAAVLSTPARWSTLRAIARPMPIDGHRIANGLLAPMRC</sequence>
<protein>
    <submittedName>
        <fullName evidence="1">Uncharacterized protein</fullName>
    </submittedName>
</protein>
<accession>A0A517M527</accession>
<keyword evidence="2" id="KW-1185">Reference proteome</keyword>
<dbReference type="Proteomes" id="UP000319557">
    <property type="component" value="Chromosome"/>
</dbReference>
<proteinExistence type="predicted"/>
<dbReference type="KEGG" id="ruv:EC9_41700"/>
<dbReference type="EMBL" id="CP036261">
    <property type="protein sequence ID" value="QDS89968.1"/>
    <property type="molecule type" value="Genomic_DNA"/>
</dbReference>
<name>A0A517M527_9BACT</name>
<reference evidence="1 2" key="1">
    <citation type="submission" date="2019-02" db="EMBL/GenBank/DDBJ databases">
        <title>Deep-cultivation of Planctomycetes and their phenomic and genomic characterization uncovers novel biology.</title>
        <authorList>
            <person name="Wiegand S."/>
            <person name="Jogler M."/>
            <person name="Boedeker C."/>
            <person name="Pinto D."/>
            <person name="Vollmers J."/>
            <person name="Rivas-Marin E."/>
            <person name="Kohn T."/>
            <person name="Peeters S.H."/>
            <person name="Heuer A."/>
            <person name="Rast P."/>
            <person name="Oberbeckmann S."/>
            <person name="Bunk B."/>
            <person name="Jeske O."/>
            <person name="Meyerdierks A."/>
            <person name="Storesund J.E."/>
            <person name="Kallscheuer N."/>
            <person name="Luecker S."/>
            <person name="Lage O.M."/>
            <person name="Pohl T."/>
            <person name="Merkel B.J."/>
            <person name="Hornburger P."/>
            <person name="Mueller R.-W."/>
            <person name="Bruemmer F."/>
            <person name="Labrenz M."/>
            <person name="Spormann A.M."/>
            <person name="Op den Camp H."/>
            <person name="Overmann J."/>
            <person name="Amann R."/>
            <person name="Jetten M.S.M."/>
            <person name="Mascher T."/>
            <person name="Medema M.H."/>
            <person name="Devos D.P."/>
            <person name="Kaster A.-K."/>
            <person name="Ovreas L."/>
            <person name="Rohde M."/>
            <person name="Galperin M.Y."/>
            <person name="Jogler C."/>
        </authorList>
    </citation>
    <scope>NUCLEOTIDE SEQUENCE [LARGE SCALE GENOMIC DNA]</scope>
    <source>
        <strain evidence="1 2">EC9</strain>
    </source>
</reference>
<evidence type="ECO:0000313" key="1">
    <source>
        <dbReference type="EMBL" id="QDS89968.1"/>
    </source>
</evidence>
<gene>
    <name evidence="1" type="ORF">EC9_41700</name>
</gene>
<evidence type="ECO:0000313" key="2">
    <source>
        <dbReference type="Proteomes" id="UP000319557"/>
    </source>
</evidence>
<dbReference type="AlphaFoldDB" id="A0A517M527"/>